<dbReference type="SUPFAM" id="SSF52172">
    <property type="entry name" value="CheY-like"/>
    <property type="match status" value="1"/>
</dbReference>
<keyword evidence="5" id="KW-0547">Nucleotide-binding</keyword>
<evidence type="ECO:0000256" key="6">
    <source>
        <dbReference type="ARBA" id="ARBA00022777"/>
    </source>
</evidence>
<evidence type="ECO:0000256" key="4">
    <source>
        <dbReference type="ARBA" id="ARBA00022679"/>
    </source>
</evidence>
<evidence type="ECO:0000256" key="3">
    <source>
        <dbReference type="ARBA" id="ARBA00022553"/>
    </source>
</evidence>
<dbReference type="InterPro" id="IPR011495">
    <property type="entry name" value="Sig_transdc_His_kin_sub2_dim/P"/>
</dbReference>
<evidence type="ECO:0000256" key="2">
    <source>
        <dbReference type="ARBA" id="ARBA00012438"/>
    </source>
</evidence>
<dbReference type="InterPro" id="IPR003594">
    <property type="entry name" value="HATPase_dom"/>
</dbReference>
<keyword evidence="4" id="KW-0808">Transferase</keyword>
<dbReference type="Proteomes" id="UP001231124">
    <property type="component" value="Unassembled WGS sequence"/>
</dbReference>
<dbReference type="EMBL" id="JAUSVP010000015">
    <property type="protein sequence ID" value="MDQ0449558.1"/>
    <property type="molecule type" value="Genomic_DNA"/>
</dbReference>
<dbReference type="PROSITE" id="PS50110">
    <property type="entry name" value="RESPONSE_REGULATORY"/>
    <property type="match status" value="1"/>
</dbReference>
<sequence length="355" mass="37662">MMPGETPGPGGVAESGIRILYIDDDAGLARLVQRTLEGRGFTVEHAADGVAGLARLAEGGIALVALDHHMPGQTGLDLLPAIRALPEAPPVVYVTGSEDSRVAVAALKAGAADYVWKDLQGQFRELLAEAVGTALRAEAMRRDKERAEAEVRAARDRAELLLREVNHRVANSLALVAALARMQTTAVADPAAKAALEEMQARISAIAGIHRRLYTSEDVEAVELDAYLQSLVEELQAAMKAAGRDHAIRLSAEPVQLATDKAVSVGVVVTELVTNAYKYAYPPEEPGEIRVALRRAEGRLELAVEDDGIGWTGEGKPRGTGLGSRIVKAMATNLRTALVYAPAARGTRASLSFEA</sequence>
<evidence type="ECO:0000256" key="5">
    <source>
        <dbReference type="ARBA" id="ARBA00022741"/>
    </source>
</evidence>
<evidence type="ECO:0000256" key="1">
    <source>
        <dbReference type="ARBA" id="ARBA00000085"/>
    </source>
</evidence>
<dbReference type="Pfam" id="PF02518">
    <property type="entry name" value="HATPase_c"/>
    <property type="match status" value="1"/>
</dbReference>
<dbReference type="InterPro" id="IPR011006">
    <property type="entry name" value="CheY-like_superfamily"/>
</dbReference>
<feature type="coiled-coil region" evidence="9">
    <location>
        <begin position="137"/>
        <end position="164"/>
    </location>
</feature>
<dbReference type="SMART" id="SM00448">
    <property type="entry name" value="REC"/>
    <property type="match status" value="1"/>
</dbReference>
<feature type="domain" description="Histidine kinase" evidence="10">
    <location>
        <begin position="164"/>
        <end position="355"/>
    </location>
</feature>
<dbReference type="PROSITE" id="PS50109">
    <property type="entry name" value="HIS_KIN"/>
    <property type="match status" value="1"/>
</dbReference>
<keyword evidence="7" id="KW-0067">ATP-binding</keyword>
<reference evidence="12 13" key="1">
    <citation type="submission" date="2023-07" db="EMBL/GenBank/DDBJ databases">
        <title>Genomic Encyclopedia of Type Strains, Phase IV (KMG-IV): sequencing the most valuable type-strain genomes for metagenomic binning, comparative biology and taxonomic classification.</title>
        <authorList>
            <person name="Goeker M."/>
        </authorList>
    </citation>
    <scope>NUCLEOTIDE SEQUENCE [LARGE SCALE GENOMIC DNA]</scope>
    <source>
        <strain evidence="12 13">DSM 19013</strain>
    </source>
</reference>
<evidence type="ECO:0000259" key="10">
    <source>
        <dbReference type="PROSITE" id="PS50109"/>
    </source>
</evidence>
<evidence type="ECO:0000313" key="13">
    <source>
        <dbReference type="Proteomes" id="UP001231124"/>
    </source>
</evidence>
<keyword evidence="13" id="KW-1185">Reference proteome</keyword>
<evidence type="ECO:0000256" key="7">
    <source>
        <dbReference type="ARBA" id="ARBA00022840"/>
    </source>
</evidence>
<organism evidence="12 13">
    <name type="scientific">Methylobacterium aerolatum</name>
    <dbReference type="NCBI Taxonomy" id="418708"/>
    <lineage>
        <taxon>Bacteria</taxon>
        <taxon>Pseudomonadati</taxon>
        <taxon>Pseudomonadota</taxon>
        <taxon>Alphaproteobacteria</taxon>
        <taxon>Hyphomicrobiales</taxon>
        <taxon>Methylobacteriaceae</taxon>
        <taxon>Methylobacterium</taxon>
    </lineage>
</organism>
<evidence type="ECO:0000256" key="8">
    <source>
        <dbReference type="PROSITE-ProRule" id="PRU00169"/>
    </source>
</evidence>
<dbReference type="SUPFAM" id="SSF55874">
    <property type="entry name" value="ATPase domain of HSP90 chaperone/DNA topoisomerase II/histidine kinase"/>
    <property type="match status" value="1"/>
</dbReference>
<feature type="domain" description="Response regulatory" evidence="11">
    <location>
        <begin position="18"/>
        <end position="132"/>
    </location>
</feature>
<feature type="modified residue" description="4-aspartylphosphate" evidence="8">
    <location>
        <position position="67"/>
    </location>
</feature>
<keyword evidence="3 8" id="KW-0597">Phosphoprotein</keyword>
<dbReference type="Gene3D" id="3.30.450.20">
    <property type="entry name" value="PAS domain"/>
    <property type="match status" value="1"/>
</dbReference>
<gene>
    <name evidence="12" type="ORF">QO012_004077</name>
</gene>
<proteinExistence type="predicted"/>
<dbReference type="Pfam" id="PF07568">
    <property type="entry name" value="HisKA_2"/>
    <property type="match status" value="1"/>
</dbReference>
<accession>A0ABU0I4M3</accession>
<keyword evidence="6 12" id="KW-0418">Kinase</keyword>
<protein>
    <recommendedName>
        <fullName evidence="2">histidine kinase</fullName>
        <ecNumber evidence="2">2.7.13.3</ecNumber>
    </recommendedName>
</protein>
<dbReference type="EC" id="2.7.13.3" evidence="2"/>
<dbReference type="InterPro" id="IPR001789">
    <property type="entry name" value="Sig_transdc_resp-reg_receiver"/>
</dbReference>
<dbReference type="SMART" id="SM00387">
    <property type="entry name" value="HATPase_c"/>
    <property type="match status" value="1"/>
</dbReference>
<comment type="catalytic activity">
    <reaction evidence="1">
        <text>ATP + protein L-histidine = ADP + protein N-phospho-L-histidine.</text>
        <dbReference type="EC" id="2.7.13.3"/>
    </reaction>
</comment>
<dbReference type="Gene3D" id="3.40.50.2300">
    <property type="match status" value="1"/>
</dbReference>
<dbReference type="PANTHER" id="PTHR41523">
    <property type="entry name" value="TWO-COMPONENT SYSTEM SENSOR PROTEIN"/>
    <property type="match status" value="1"/>
</dbReference>
<dbReference type="GO" id="GO:0016301">
    <property type="term" value="F:kinase activity"/>
    <property type="evidence" value="ECO:0007669"/>
    <property type="project" value="UniProtKB-KW"/>
</dbReference>
<name>A0ABU0I4M3_9HYPH</name>
<dbReference type="PANTHER" id="PTHR41523:SF8">
    <property type="entry name" value="ETHYLENE RESPONSE SENSOR PROTEIN"/>
    <property type="match status" value="1"/>
</dbReference>
<comment type="caution">
    <text evidence="12">The sequence shown here is derived from an EMBL/GenBank/DDBJ whole genome shotgun (WGS) entry which is preliminary data.</text>
</comment>
<evidence type="ECO:0000256" key="9">
    <source>
        <dbReference type="SAM" id="Coils"/>
    </source>
</evidence>
<dbReference type="CDD" id="cd00156">
    <property type="entry name" value="REC"/>
    <property type="match status" value="1"/>
</dbReference>
<dbReference type="Gene3D" id="3.30.565.10">
    <property type="entry name" value="Histidine kinase-like ATPase, C-terminal domain"/>
    <property type="match status" value="1"/>
</dbReference>
<evidence type="ECO:0000313" key="12">
    <source>
        <dbReference type="EMBL" id="MDQ0449558.1"/>
    </source>
</evidence>
<dbReference type="InterPro" id="IPR005467">
    <property type="entry name" value="His_kinase_dom"/>
</dbReference>
<dbReference type="InterPro" id="IPR036890">
    <property type="entry name" value="HATPase_C_sf"/>
</dbReference>
<dbReference type="Pfam" id="PF00072">
    <property type="entry name" value="Response_reg"/>
    <property type="match status" value="1"/>
</dbReference>
<evidence type="ECO:0000259" key="11">
    <source>
        <dbReference type="PROSITE" id="PS50110"/>
    </source>
</evidence>
<keyword evidence="9" id="KW-0175">Coiled coil</keyword>